<feature type="signal peptide" evidence="17">
    <location>
        <begin position="1"/>
        <end position="31"/>
    </location>
</feature>
<feature type="transmembrane region" description="Helical" evidence="16">
    <location>
        <begin position="64"/>
        <end position="84"/>
    </location>
</feature>
<dbReference type="InterPro" id="IPR036257">
    <property type="entry name" value="Cyt_c_oxidase_su2_TM_sf"/>
</dbReference>
<evidence type="ECO:0000256" key="7">
    <source>
        <dbReference type="ARBA" id="ARBA00022967"/>
    </source>
</evidence>
<evidence type="ECO:0000256" key="14">
    <source>
        <dbReference type="RuleBase" id="RU000456"/>
    </source>
</evidence>
<evidence type="ECO:0000256" key="8">
    <source>
        <dbReference type="ARBA" id="ARBA00022982"/>
    </source>
</evidence>
<keyword evidence="21" id="KW-1185">Reference proteome</keyword>
<dbReference type="InterPro" id="IPR011759">
    <property type="entry name" value="Cyt_c_oxidase_su2_TM_dom"/>
</dbReference>
<keyword evidence="9 16" id="KW-1133">Transmembrane helix</keyword>
<keyword evidence="3 14" id="KW-0813">Transport</keyword>
<evidence type="ECO:0000256" key="13">
    <source>
        <dbReference type="ARBA" id="ARBA00047816"/>
    </source>
</evidence>
<comment type="caution">
    <text evidence="20">The sequence shown here is derived from an EMBL/GenBank/DDBJ whole genome shotgun (WGS) entry which is preliminary data.</text>
</comment>
<dbReference type="PRINTS" id="PR01166">
    <property type="entry name" value="CYCOXIDASEII"/>
</dbReference>
<dbReference type="InterPro" id="IPR045187">
    <property type="entry name" value="CcO_II"/>
</dbReference>
<dbReference type="Pfam" id="PF00116">
    <property type="entry name" value="COX2"/>
    <property type="match status" value="1"/>
</dbReference>
<protein>
    <recommendedName>
        <fullName evidence="15">Cytochrome c oxidase subunit 2</fullName>
        <ecNumber evidence="15">7.1.1.9</ecNumber>
    </recommendedName>
</protein>
<comment type="catalytic activity">
    <reaction evidence="13 15">
        <text>4 Fe(II)-[cytochrome c] + O2 + 8 H(+)(in) = 4 Fe(III)-[cytochrome c] + 2 H2O + 4 H(+)(out)</text>
        <dbReference type="Rhea" id="RHEA:11436"/>
        <dbReference type="Rhea" id="RHEA-COMP:10350"/>
        <dbReference type="Rhea" id="RHEA-COMP:14399"/>
        <dbReference type="ChEBI" id="CHEBI:15377"/>
        <dbReference type="ChEBI" id="CHEBI:15378"/>
        <dbReference type="ChEBI" id="CHEBI:15379"/>
        <dbReference type="ChEBI" id="CHEBI:29033"/>
        <dbReference type="ChEBI" id="CHEBI:29034"/>
        <dbReference type="EC" id="7.1.1.9"/>
    </reaction>
</comment>
<evidence type="ECO:0000256" key="10">
    <source>
        <dbReference type="ARBA" id="ARBA00023008"/>
    </source>
</evidence>
<evidence type="ECO:0000256" key="5">
    <source>
        <dbReference type="ARBA" id="ARBA00022692"/>
    </source>
</evidence>
<comment type="cofactor">
    <cofactor evidence="15">
        <name>Cu cation</name>
        <dbReference type="ChEBI" id="CHEBI:23378"/>
    </cofactor>
    <text evidence="15">Binds a copper A center.</text>
</comment>
<dbReference type="InterPro" id="IPR008972">
    <property type="entry name" value="Cupredoxin"/>
</dbReference>
<comment type="function">
    <text evidence="12 15">Subunits I and II form the functional core of the enzyme complex. Electrons originating in cytochrome c are transferred via heme a and Cu(A) to the binuclear center formed by heme a3 and Cu(B).</text>
</comment>
<dbReference type="EC" id="7.1.1.9" evidence="15"/>
<evidence type="ECO:0000256" key="1">
    <source>
        <dbReference type="ARBA" id="ARBA00004141"/>
    </source>
</evidence>
<dbReference type="Pfam" id="PF02790">
    <property type="entry name" value="COX2_TM"/>
    <property type="match status" value="1"/>
</dbReference>
<comment type="similarity">
    <text evidence="2 14">Belongs to the cytochrome c oxidase subunit 2 family.</text>
</comment>
<keyword evidence="4 14" id="KW-0679">Respiratory chain</keyword>
<keyword evidence="5 14" id="KW-0812">Transmembrane</keyword>
<dbReference type="CDD" id="cd13912">
    <property type="entry name" value="CcO_II_C"/>
    <property type="match status" value="1"/>
</dbReference>
<evidence type="ECO:0000256" key="11">
    <source>
        <dbReference type="ARBA" id="ARBA00023136"/>
    </source>
</evidence>
<evidence type="ECO:0000259" key="19">
    <source>
        <dbReference type="PROSITE" id="PS50999"/>
    </source>
</evidence>
<keyword evidence="7" id="KW-1278">Translocase</keyword>
<evidence type="ECO:0000256" key="9">
    <source>
        <dbReference type="ARBA" id="ARBA00022989"/>
    </source>
</evidence>
<feature type="chain" id="PRO_5046513595" description="Cytochrome c oxidase subunit 2" evidence="17">
    <location>
        <begin position="32"/>
        <end position="286"/>
    </location>
</feature>
<evidence type="ECO:0000256" key="17">
    <source>
        <dbReference type="SAM" id="SignalP"/>
    </source>
</evidence>
<dbReference type="InterPro" id="IPR014222">
    <property type="entry name" value="Cyt_c_oxidase_su2"/>
</dbReference>
<evidence type="ECO:0000256" key="16">
    <source>
        <dbReference type="SAM" id="Phobius"/>
    </source>
</evidence>
<sequence length="286" mass="32188">MPVRKMPSFYRPLLTLAFFLSVLFSNSGTQAQEATAGLPRPWQINMQETVTSFGREMSAFHHNLLLLVTVICLFVAVLLLIVIFRFREKKHPVPSKTTHHTGLEIAWTIIPVLILVAISVPSFRLLRDQLTIPKADIVVKATGYSWYWGYEYPSDQGGFKFDSIMVPEENLKPGDLRLLTVDNEMVVPVNKVVKLQTTSADVIHSWAVPAFGLKIDAIPGRLNEMWFKAEREGVYYGQCSELCGNGHAFMPIVVRVVNEAAYTAWLDDAKKKYALNSSPMNIASTR</sequence>
<name>A0ABV0BHB5_9HYPH</name>
<dbReference type="InterPro" id="IPR001505">
    <property type="entry name" value="Copper_CuA"/>
</dbReference>
<dbReference type="PROSITE" id="PS50857">
    <property type="entry name" value="COX2_CUA"/>
    <property type="match status" value="1"/>
</dbReference>
<evidence type="ECO:0000256" key="3">
    <source>
        <dbReference type="ARBA" id="ARBA00022448"/>
    </source>
</evidence>
<evidence type="ECO:0000256" key="12">
    <source>
        <dbReference type="ARBA" id="ARBA00024688"/>
    </source>
</evidence>
<evidence type="ECO:0000313" key="20">
    <source>
        <dbReference type="EMBL" id="MEN3930364.1"/>
    </source>
</evidence>
<dbReference type="Gene3D" id="1.10.287.90">
    <property type="match status" value="1"/>
</dbReference>
<organism evidence="20 21">
    <name type="scientific">Hohaiivirga grylli</name>
    <dbReference type="NCBI Taxonomy" id="3133970"/>
    <lineage>
        <taxon>Bacteria</taxon>
        <taxon>Pseudomonadati</taxon>
        <taxon>Pseudomonadota</taxon>
        <taxon>Alphaproteobacteria</taxon>
        <taxon>Hyphomicrobiales</taxon>
        <taxon>Methylobacteriaceae</taxon>
        <taxon>Hohaiivirga</taxon>
    </lineage>
</organism>
<evidence type="ECO:0000256" key="6">
    <source>
        <dbReference type="ARBA" id="ARBA00022723"/>
    </source>
</evidence>
<feature type="domain" description="Cytochrome oxidase subunit II transmembrane region profile" evidence="19">
    <location>
        <begin position="38"/>
        <end position="133"/>
    </location>
</feature>
<evidence type="ECO:0000256" key="4">
    <source>
        <dbReference type="ARBA" id="ARBA00022660"/>
    </source>
</evidence>
<dbReference type="PROSITE" id="PS50999">
    <property type="entry name" value="COX2_TM"/>
    <property type="match status" value="1"/>
</dbReference>
<dbReference type="EMBL" id="JBBYXI010000002">
    <property type="protein sequence ID" value="MEN3930364.1"/>
    <property type="molecule type" value="Genomic_DNA"/>
</dbReference>
<dbReference type="Proteomes" id="UP001418637">
    <property type="component" value="Unassembled WGS sequence"/>
</dbReference>
<accession>A0ABV0BHB5</accession>
<reference evidence="20 21" key="1">
    <citation type="submission" date="2024-04" db="EMBL/GenBank/DDBJ databases">
        <title>A novel species isolated from cricket.</title>
        <authorList>
            <person name="Wang H.-C."/>
        </authorList>
    </citation>
    <scope>NUCLEOTIDE SEQUENCE [LARGE SCALE GENOMIC DNA]</scope>
    <source>
        <strain evidence="20 21">WL0021</strain>
    </source>
</reference>
<evidence type="ECO:0000256" key="15">
    <source>
        <dbReference type="RuleBase" id="RU004024"/>
    </source>
</evidence>
<evidence type="ECO:0000313" key="21">
    <source>
        <dbReference type="Proteomes" id="UP001418637"/>
    </source>
</evidence>
<keyword evidence="11 16" id="KW-0472">Membrane</keyword>
<gene>
    <name evidence="20" type="primary">coxB</name>
    <name evidence="20" type="ORF">WJT86_04715</name>
</gene>
<dbReference type="RefSeq" id="WP_346336374.1">
    <property type="nucleotide sequence ID" value="NZ_JBBYXI010000002.1"/>
</dbReference>
<dbReference type="PROSITE" id="PS00078">
    <property type="entry name" value="COX2"/>
    <property type="match status" value="1"/>
</dbReference>
<dbReference type="InterPro" id="IPR034210">
    <property type="entry name" value="CcO_II_C"/>
</dbReference>
<feature type="transmembrane region" description="Helical" evidence="16">
    <location>
        <begin position="105"/>
        <end position="126"/>
    </location>
</feature>
<keyword evidence="17" id="KW-0732">Signal</keyword>
<keyword evidence="10 15" id="KW-0186">Copper</keyword>
<keyword evidence="6 15" id="KW-0479">Metal-binding</keyword>
<evidence type="ECO:0000256" key="2">
    <source>
        <dbReference type="ARBA" id="ARBA00007866"/>
    </source>
</evidence>
<dbReference type="Gene3D" id="2.60.40.420">
    <property type="entry name" value="Cupredoxins - blue copper proteins"/>
    <property type="match status" value="1"/>
</dbReference>
<feature type="domain" description="Cytochrome oxidase subunit II copper A binding" evidence="18">
    <location>
        <begin position="134"/>
        <end position="268"/>
    </location>
</feature>
<dbReference type="PANTHER" id="PTHR22888">
    <property type="entry name" value="CYTOCHROME C OXIDASE, SUBUNIT II"/>
    <property type="match status" value="1"/>
</dbReference>
<dbReference type="SUPFAM" id="SSF49503">
    <property type="entry name" value="Cupredoxins"/>
    <property type="match status" value="1"/>
</dbReference>
<comment type="subcellular location">
    <subcellularLocation>
        <location evidence="14">Cell membrane</location>
        <topology evidence="14">Multi-pass membrane protein</topology>
    </subcellularLocation>
    <subcellularLocation>
        <location evidence="1">Membrane</location>
        <topology evidence="1">Multi-pass membrane protein</topology>
    </subcellularLocation>
</comment>
<dbReference type="SUPFAM" id="SSF81464">
    <property type="entry name" value="Cytochrome c oxidase subunit II-like, transmembrane region"/>
    <property type="match status" value="1"/>
</dbReference>
<dbReference type="InterPro" id="IPR002429">
    <property type="entry name" value="CcO_II-like_C"/>
</dbReference>
<keyword evidence="8 14" id="KW-0249">Electron transport</keyword>
<dbReference type="PANTHER" id="PTHR22888:SF9">
    <property type="entry name" value="CYTOCHROME C OXIDASE SUBUNIT 2"/>
    <property type="match status" value="1"/>
</dbReference>
<proteinExistence type="inferred from homology"/>
<dbReference type="NCBIfam" id="TIGR02866">
    <property type="entry name" value="CoxB"/>
    <property type="match status" value="1"/>
</dbReference>
<evidence type="ECO:0000259" key="18">
    <source>
        <dbReference type="PROSITE" id="PS50857"/>
    </source>
</evidence>